<keyword evidence="1" id="KW-1133">Transmembrane helix</keyword>
<evidence type="ECO:0000256" key="1">
    <source>
        <dbReference type="SAM" id="Phobius"/>
    </source>
</evidence>
<feature type="transmembrane region" description="Helical" evidence="1">
    <location>
        <begin position="45"/>
        <end position="72"/>
    </location>
</feature>
<gene>
    <name evidence="3" type="ORF">V22_24510</name>
</gene>
<keyword evidence="4" id="KW-1185">Reference proteome</keyword>
<organism evidence="3 4">
    <name type="scientific">Calycomorphotria hydatis</name>
    <dbReference type="NCBI Taxonomy" id="2528027"/>
    <lineage>
        <taxon>Bacteria</taxon>
        <taxon>Pseudomonadati</taxon>
        <taxon>Planctomycetota</taxon>
        <taxon>Planctomycetia</taxon>
        <taxon>Planctomycetales</taxon>
        <taxon>Planctomycetaceae</taxon>
        <taxon>Calycomorphotria</taxon>
    </lineage>
</organism>
<dbReference type="InterPro" id="IPR051224">
    <property type="entry name" value="NiCoT_RcnA"/>
</dbReference>
<dbReference type="Proteomes" id="UP000319976">
    <property type="component" value="Chromosome"/>
</dbReference>
<feature type="transmembrane region" description="Helical" evidence="1">
    <location>
        <begin position="219"/>
        <end position="240"/>
    </location>
</feature>
<dbReference type="InterPro" id="IPR039447">
    <property type="entry name" value="UreH-like_TM_dom"/>
</dbReference>
<reference evidence="3 4" key="1">
    <citation type="submission" date="2019-02" db="EMBL/GenBank/DDBJ databases">
        <title>Deep-cultivation of Planctomycetes and their phenomic and genomic characterization uncovers novel biology.</title>
        <authorList>
            <person name="Wiegand S."/>
            <person name="Jogler M."/>
            <person name="Boedeker C."/>
            <person name="Pinto D."/>
            <person name="Vollmers J."/>
            <person name="Rivas-Marin E."/>
            <person name="Kohn T."/>
            <person name="Peeters S.H."/>
            <person name="Heuer A."/>
            <person name="Rast P."/>
            <person name="Oberbeckmann S."/>
            <person name="Bunk B."/>
            <person name="Jeske O."/>
            <person name="Meyerdierks A."/>
            <person name="Storesund J.E."/>
            <person name="Kallscheuer N."/>
            <person name="Luecker S."/>
            <person name="Lage O.M."/>
            <person name="Pohl T."/>
            <person name="Merkel B.J."/>
            <person name="Hornburger P."/>
            <person name="Mueller R.-W."/>
            <person name="Bruemmer F."/>
            <person name="Labrenz M."/>
            <person name="Spormann A.M."/>
            <person name="Op den Camp H."/>
            <person name="Overmann J."/>
            <person name="Amann R."/>
            <person name="Jetten M.S.M."/>
            <person name="Mascher T."/>
            <person name="Medema M.H."/>
            <person name="Devos D.P."/>
            <person name="Kaster A.-K."/>
            <person name="Ovreas L."/>
            <person name="Rohde M."/>
            <person name="Galperin M.Y."/>
            <person name="Jogler C."/>
        </authorList>
    </citation>
    <scope>NUCLEOTIDE SEQUENCE [LARGE SCALE GENOMIC DNA]</scope>
    <source>
        <strain evidence="3 4">V22</strain>
    </source>
</reference>
<dbReference type="GO" id="GO:0010045">
    <property type="term" value="P:response to nickel cation"/>
    <property type="evidence" value="ECO:0007669"/>
    <property type="project" value="TreeGrafter"/>
</dbReference>
<dbReference type="KEGG" id="chya:V22_24510"/>
<keyword evidence="1" id="KW-0812">Transmembrane</keyword>
<dbReference type="EMBL" id="CP036316">
    <property type="protein sequence ID" value="QDT65204.1"/>
    <property type="molecule type" value="Genomic_DNA"/>
</dbReference>
<accession>A0A517TA04</accession>
<protein>
    <submittedName>
        <fullName evidence="3">Nickel/cobalt efflux protein RcnA</fullName>
    </submittedName>
</protein>
<evidence type="ECO:0000313" key="3">
    <source>
        <dbReference type="EMBL" id="QDT65204.1"/>
    </source>
</evidence>
<dbReference type="GO" id="GO:0046583">
    <property type="term" value="F:monoatomic cation efflux transmembrane transporter activity"/>
    <property type="evidence" value="ECO:0007669"/>
    <property type="project" value="TreeGrafter"/>
</dbReference>
<evidence type="ECO:0000313" key="4">
    <source>
        <dbReference type="Proteomes" id="UP000319976"/>
    </source>
</evidence>
<dbReference type="Pfam" id="PF13386">
    <property type="entry name" value="DsbD_2"/>
    <property type="match status" value="1"/>
</dbReference>
<sequence length="253" mass="26767">MFAHAHINELTLGLGLLFGILHALEPGHGKTALFVHLLNGNKSRWIPLVMGIATALSHSVSLLIVAAVIHLLTHMLSGHAIESAAICLLQWGSVALILGIGSWMLIKAFHTSTTTKSCTCSMHKKENKEPSCQEGSTLLGNDFTLSAALGAAVGLMPCPSALVAYLTGLTSGNLLEGYLIIAAFAVGICLSLTVIGLILQCFSSSVGHLLHLSDRSKQLNILRASIIVLVGMFYAGRLLWQPTGNLVQATAFH</sequence>
<keyword evidence="1" id="KW-0472">Membrane</keyword>
<proteinExistence type="predicted"/>
<feature type="transmembrane region" description="Helical" evidence="1">
    <location>
        <begin position="84"/>
        <end position="106"/>
    </location>
</feature>
<dbReference type="RefSeq" id="WP_145263010.1">
    <property type="nucleotide sequence ID" value="NZ_CP036316.1"/>
</dbReference>
<dbReference type="OrthoDB" id="271709at2"/>
<dbReference type="AlphaFoldDB" id="A0A517TA04"/>
<dbReference type="PANTHER" id="PTHR40659">
    <property type="entry name" value="NICKEL/COBALT EFFLUX SYSTEM RCNA"/>
    <property type="match status" value="1"/>
</dbReference>
<dbReference type="GO" id="GO:0015099">
    <property type="term" value="F:nickel cation transmembrane transporter activity"/>
    <property type="evidence" value="ECO:0007669"/>
    <property type="project" value="TreeGrafter"/>
</dbReference>
<dbReference type="GO" id="GO:0032025">
    <property type="term" value="P:response to cobalt ion"/>
    <property type="evidence" value="ECO:0007669"/>
    <property type="project" value="TreeGrafter"/>
</dbReference>
<feature type="transmembrane region" description="Helical" evidence="1">
    <location>
        <begin position="178"/>
        <end position="199"/>
    </location>
</feature>
<dbReference type="PANTHER" id="PTHR40659:SF1">
    <property type="entry name" value="NICKEL_COBALT EFFLUX SYSTEM RCNA"/>
    <property type="match status" value="1"/>
</dbReference>
<dbReference type="GO" id="GO:0005886">
    <property type="term" value="C:plasma membrane"/>
    <property type="evidence" value="ECO:0007669"/>
    <property type="project" value="UniProtKB-SubCell"/>
</dbReference>
<dbReference type="GO" id="GO:0006824">
    <property type="term" value="P:cobalt ion transport"/>
    <property type="evidence" value="ECO:0007669"/>
    <property type="project" value="UniProtKB-KW"/>
</dbReference>
<evidence type="ECO:0000259" key="2">
    <source>
        <dbReference type="Pfam" id="PF13386"/>
    </source>
</evidence>
<feature type="transmembrane region" description="Helical" evidence="1">
    <location>
        <begin position="143"/>
        <end position="166"/>
    </location>
</feature>
<feature type="domain" description="Urease accessory protein UreH-like transmembrane" evidence="2">
    <location>
        <begin position="51"/>
        <end position="210"/>
    </location>
</feature>
<name>A0A517TA04_9PLAN</name>